<evidence type="ECO:0000313" key="2">
    <source>
        <dbReference type="EMBL" id="ACL02018.1"/>
    </source>
</evidence>
<keyword evidence="1" id="KW-0732">Signal</keyword>
<organism evidence="2 3">
    <name type="scientific">Desulfatibacillum aliphaticivorans</name>
    <dbReference type="NCBI Taxonomy" id="218208"/>
    <lineage>
        <taxon>Bacteria</taxon>
        <taxon>Pseudomonadati</taxon>
        <taxon>Thermodesulfobacteriota</taxon>
        <taxon>Desulfobacteria</taxon>
        <taxon>Desulfobacterales</taxon>
        <taxon>Desulfatibacillaceae</taxon>
        <taxon>Desulfatibacillum</taxon>
    </lineage>
</organism>
<dbReference type="eggNOG" id="ENOG5033BCQ">
    <property type="taxonomic scope" value="Bacteria"/>
</dbReference>
<dbReference type="HOGENOM" id="CLU_1233209_0_0_7"/>
<accession>B8F8Y6</accession>
<dbReference type="EMBL" id="CP001322">
    <property type="protein sequence ID" value="ACL02018.1"/>
    <property type="molecule type" value="Genomic_DNA"/>
</dbReference>
<keyword evidence="3" id="KW-1185">Reference proteome</keyword>
<evidence type="ECO:0000256" key="1">
    <source>
        <dbReference type="SAM" id="SignalP"/>
    </source>
</evidence>
<name>B8F8Y6_DESAL</name>
<protein>
    <recommendedName>
        <fullName evidence="4">Lipoprotein</fullName>
    </recommendedName>
</protein>
<evidence type="ECO:0008006" key="4">
    <source>
        <dbReference type="Google" id="ProtNLM"/>
    </source>
</evidence>
<reference evidence="2 3" key="1">
    <citation type="journal article" date="2012" name="Environ. Microbiol.">
        <title>The genome sequence of Desulfatibacillum alkenivorans AK-01: a blueprint for anaerobic alkane oxidation.</title>
        <authorList>
            <person name="Callaghan A.V."/>
            <person name="Morris B.E."/>
            <person name="Pereira I.A."/>
            <person name="McInerney M.J."/>
            <person name="Austin R.N."/>
            <person name="Groves J.T."/>
            <person name="Kukor J.J."/>
            <person name="Suflita J.M."/>
            <person name="Young L.Y."/>
            <person name="Zylstra G.J."/>
            <person name="Wawrik B."/>
        </authorList>
    </citation>
    <scope>NUCLEOTIDE SEQUENCE [LARGE SCALE GENOMIC DNA]</scope>
    <source>
        <strain evidence="2 3">AK-01</strain>
    </source>
</reference>
<feature type="signal peptide" evidence="1">
    <location>
        <begin position="1"/>
        <end position="32"/>
    </location>
</feature>
<gene>
    <name evidence="2" type="ordered locus">Dalk_0309</name>
</gene>
<proteinExistence type="predicted"/>
<sequence length="234" mass="26225">MNRLFKTLKKKAAVAMVAAMAMGCLWAPPARSGEMAVDLSALIYETQKASRAMEDVLLAWWVPQELWLMFLSQSQSVSEEEKQKYLEIMDPYMVFLVVDGTIGEDGRPHFQAREDVLNALVLEDAAGNKYKTLRGTEISQEAKDFLSRVFPSFARSLGPLGNNLYYAVFTSKNSKGEPIANVFTEGAFVLHMAKRSFRWRTPLGALVPPKHCPITGEELNGGWKYNPWNGAKLD</sequence>
<dbReference type="PROSITE" id="PS51257">
    <property type="entry name" value="PROKAR_LIPOPROTEIN"/>
    <property type="match status" value="1"/>
</dbReference>
<dbReference type="AlphaFoldDB" id="B8F8Y6"/>
<feature type="chain" id="PRO_5002871921" description="Lipoprotein" evidence="1">
    <location>
        <begin position="33"/>
        <end position="234"/>
    </location>
</feature>
<dbReference type="RefSeq" id="WP_012609458.1">
    <property type="nucleotide sequence ID" value="NC_011768.1"/>
</dbReference>
<evidence type="ECO:0000313" key="3">
    <source>
        <dbReference type="Proteomes" id="UP000000739"/>
    </source>
</evidence>
<dbReference type="Proteomes" id="UP000000739">
    <property type="component" value="Chromosome"/>
</dbReference>
<dbReference type="KEGG" id="dal:Dalk_0309"/>